<dbReference type="EMBL" id="LR796683">
    <property type="protein sequence ID" value="CAB4159029.1"/>
    <property type="molecule type" value="Genomic_DNA"/>
</dbReference>
<protein>
    <submittedName>
        <fullName evidence="1">Uncharacterized protein</fullName>
    </submittedName>
</protein>
<reference evidence="1" key="1">
    <citation type="submission" date="2020-04" db="EMBL/GenBank/DDBJ databases">
        <authorList>
            <person name="Chiriac C."/>
            <person name="Salcher M."/>
            <person name="Ghai R."/>
            <person name="Kavagutti S V."/>
        </authorList>
    </citation>
    <scope>NUCLEOTIDE SEQUENCE</scope>
</reference>
<name>A0A6J5NIA7_9CAUD</name>
<proteinExistence type="predicted"/>
<organism evidence="1">
    <name type="scientific">uncultured Caudovirales phage</name>
    <dbReference type="NCBI Taxonomy" id="2100421"/>
    <lineage>
        <taxon>Viruses</taxon>
        <taxon>Duplodnaviria</taxon>
        <taxon>Heunggongvirae</taxon>
        <taxon>Uroviricota</taxon>
        <taxon>Caudoviricetes</taxon>
        <taxon>Peduoviridae</taxon>
        <taxon>Maltschvirus</taxon>
        <taxon>Maltschvirus maltsch</taxon>
    </lineage>
</organism>
<evidence type="ECO:0000313" key="1">
    <source>
        <dbReference type="EMBL" id="CAB4159029.1"/>
    </source>
</evidence>
<accession>A0A6J5NIA7</accession>
<gene>
    <name evidence="1" type="ORF">UFOVP708_44</name>
</gene>
<sequence length="83" mass="9005">MKQQTHSGDAESAALEAILNAGSQADHEAAISMCDTIEELLAEWDEACTGVGPSRLVIYSLRAVVDYSRFVSESRLRSMSQAE</sequence>